<dbReference type="PANTHER" id="PTHR33993">
    <property type="entry name" value="GLYOXALASE-RELATED"/>
    <property type="match status" value="1"/>
</dbReference>
<dbReference type="Gene3D" id="3.10.180.10">
    <property type="entry name" value="2,3-Dihydroxybiphenyl 1,2-Dioxygenase, domain 1"/>
    <property type="match status" value="1"/>
</dbReference>
<gene>
    <name evidence="2" type="ORF">DK847_03375</name>
</gene>
<comment type="caution">
    <text evidence="2">The sequence shown here is derived from an EMBL/GenBank/DDBJ whole genome shotgun (WGS) entry which is preliminary data.</text>
</comment>
<dbReference type="Pfam" id="PF00903">
    <property type="entry name" value="Glyoxalase"/>
    <property type="match status" value="1"/>
</dbReference>
<dbReference type="EMBL" id="QKVK01000001">
    <property type="protein sequence ID" value="PZF79019.1"/>
    <property type="molecule type" value="Genomic_DNA"/>
</dbReference>
<dbReference type="InterPro" id="IPR037523">
    <property type="entry name" value="VOC_core"/>
</dbReference>
<dbReference type="PANTHER" id="PTHR33993:SF14">
    <property type="entry name" value="GB|AAF24581.1"/>
    <property type="match status" value="1"/>
</dbReference>
<dbReference type="RefSeq" id="WP_111196347.1">
    <property type="nucleotide sequence ID" value="NZ_QKVK01000001.1"/>
</dbReference>
<protein>
    <submittedName>
        <fullName evidence="2">VOC family protein</fullName>
    </submittedName>
</protein>
<dbReference type="SUPFAM" id="SSF54593">
    <property type="entry name" value="Glyoxalase/Bleomycin resistance protein/Dihydroxybiphenyl dioxygenase"/>
    <property type="match status" value="1"/>
</dbReference>
<evidence type="ECO:0000313" key="2">
    <source>
        <dbReference type="EMBL" id="PZF79019.1"/>
    </source>
</evidence>
<name>A0A2W2BS48_9HYPH</name>
<dbReference type="CDD" id="cd07247">
    <property type="entry name" value="SgaA_N_like"/>
    <property type="match status" value="1"/>
</dbReference>
<feature type="domain" description="VOC" evidence="1">
    <location>
        <begin position="6"/>
        <end position="120"/>
    </location>
</feature>
<organism evidence="2 3">
    <name type="scientific">Aestuariivirga litoralis</name>
    <dbReference type="NCBI Taxonomy" id="2650924"/>
    <lineage>
        <taxon>Bacteria</taxon>
        <taxon>Pseudomonadati</taxon>
        <taxon>Pseudomonadota</taxon>
        <taxon>Alphaproteobacteria</taxon>
        <taxon>Hyphomicrobiales</taxon>
        <taxon>Aestuariivirgaceae</taxon>
        <taxon>Aestuariivirga</taxon>
    </lineage>
</organism>
<dbReference type="AlphaFoldDB" id="A0A2W2BS48"/>
<proteinExistence type="predicted"/>
<dbReference type="PROSITE" id="PS51819">
    <property type="entry name" value="VOC"/>
    <property type="match status" value="1"/>
</dbReference>
<keyword evidence="3" id="KW-1185">Reference proteome</keyword>
<sequence>MSENGTVVWSELMTTEVEKAKAFYGKTLGLTFEPFGETNPGYWIAMRDGRPVWGIMDMTDRPGGPTAWFTYMAVDDVDAKVTAALEAGADLCMPVFDIPTVGRIAILQDPTGAIIGWMKPEPRPS</sequence>
<reference evidence="3" key="1">
    <citation type="submission" date="2018-06" db="EMBL/GenBank/DDBJ databases">
        <title>Aestuariibacter litoralis strain KCTC 52945T.</title>
        <authorList>
            <person name="Li X."/>
            <person name="Salam N."/>
            <person name="Li J.-L."/>
            <person name="Chen Y.-M."/>
            <person name="Yang Z.-W."/>
            <person name="Zhang L.-Y."/>
            <person name="Han M.-X."/>
            <person name="Xiao M."/>
            <person name="Li W.-J."/>
        </authorList>
    </citation>
    <scope>NUCLEOTIDE SEQUENCE [LARGE SCALE GENOMIC DNA]</scope>
    <source>
        <strain evidence="3">KCTC 52945</strain>
    </source>
</reference>
<evidence type="ECO:0000259" key="1">
    <source>
        <dbReference type="PROSITE" id="PS51819"/>
    </source>
</evidence>
<dbReference type="InterPro" id="IPR052164">
    <property type="entry name" value="Anthracycline_SecMetBiosynth"/>
</dbReference>
<evidence type="ECO:0000313" key="3">
    <source>
        <dbReference type="Proteomes" id="UP000248795"/>
    </source>
</evidence>
<dbReference type="InterPro" id="IPR004360">
    <property type="entry name" value="Glyas_Fos-R_dOase_dom"/>
</dbReference>
<dbReference type="Proteomes" id="UP000248795">
    <property type="component" value="Unassembled WGS sequence"/>
</dbReference>
<accession>A0A2W2BS48</accession>
<dbReference type="InterPro" id="IPR029068">
    <property type="entry name" value="Glyas_Bleomycin-R_OHBP_Dase"/>
</dbReference>